<reference evidence="2" key="1">
    <citation type="journal article" date="2019" name="Int. J. Syst. Evol. Microbiol.">
        <title>The Global Catalogue of Microorganisms (GCM) 10K type strain sequencing project: providing services to taxonomists for standard genome sequencing and annotation.</title>
        <authorList>
            <consortium name="The Broad Institute Genomics Platform"/>
            <consortium name="The Broad Institute Genome Sequencing Center for Infectious Disease"/>
            <person name="Wu L."/>
            <person name="Ma J."/>
        </authorList>
    </citation>
    <scope>NUCLEOTIDE SEQUENCE [LARGE SCALE GENOMIC DNA]</scope>
    <source>
        <strain evidence="2">JCM 18720</strain>
    </source>
</reference>
<accession>A0ABP9S3C8</accession>
<name>A0ABP9S3C8_9GAMM</name>
<organism evidence="1 2">
    <name type="scientific">Ferrimonas gelatinilytica</name>
    <dbReference type="NCBI Taxonomy" id="1255257"/>
    <lineage>
        <taxon>Bacteria</taxon>
        <taxon>Pseudomonadati</taxon>
        <taxon>Pseudomonadota</taxon>
        <taxon>Gammaproteobacteria</taxon>
        <taxon>Alteromonadales</taxon>
        <taxon>Ferrimonadaceae</taxon>
        <taxon>Ferrimonas</taxon>
    </lineage>
</organism>
<dbReference type="EMBL" id="BAABLF010000007">
    <property type="protein sequence ID" value="GAA5190020.1"/>
    <property type="molecule type" value="Genomic_DNA"/>
</dbReference>
<evidence type="ECO:0000313" key="2">
    <source>
        <dbReference type="Proteomes" id="UP001501600"/>
    </source>
</evidence>
<sequence>MVNLYKHHIKYGHPFENEPFKHELVKVQIGNSHRSMQATSVYGVTTTDLRLKLDKDLTYEYERQLFALTRYKWSMLNQLLTVDKQVLHKNGDSVTTVPLVEEMSLLFRLMRFSGLRREEAITFLVCHNNPPWGTPRRSIA</sequence>
<comment type="caution">
    <text evidence="1">The sequence shown here is derived from an EMBL/GenBank/DDBJ whole genome shotgun (WGS) entry which is preliminary data.</text>
</comment>
<protein>
    <submittedName>
        <fullName evidence="1">Uncharacterized protein</fullName>
    </submittedName>
</protein>
<gene>
    <name evidence="1" type="ORF">GCM10025772_13720</name>
</gene>
<evidence type="ECO:0000313" key="1">
    <source>
        <dbReference type="EMBL" id="GAA5190020.1"/>
    </source>
</evidence>
<dbReference type="Proteomes" id="UP001501600">
    <property type="component" value="Unassembled WGS sequence"/>
</dbReference>
<proteinExistence type="predicted"/>
<keyword evidence="2" id="KW-1185">Reference proteome</keyword>